<dbReference type="RefSeq" id="WP_004632516.1">
    <property type="nucleotide sequence ID" value="NZ_CP046314.1"/>
</dbReference>
<keyword evidence="1" id="KW-0472">Membrane</keyword>
<keyword evidence="1" id="KW-1133">Transmembrane helix</keyword>
<evidence type="ECO:0000313" key="2">
    <source>
        <dbReference type="EMBL" id="QGS09745.1"/>
    </source>
</evidence>
<dbReference type="Proteomes" id="UP000425411">
    <property type="component" value="Chromosome"/>
</dbReference>
<feature type="transmembrane region" description="Helical" evidence="1">
    <location>
        <begin position="141"/>
        <end position="163"/>
    </location>
</feature>
<feature type="transmembrane region" description="Helical" evidence="1">
    <location>
        <begin position="109"/>
        <end position="129"/>
    </location>
</feature>
<dbReference type="AlphaFoldDB" id="A0AAP9KTS8"/>
<evidence type="ECO:0000313" key="3">
    <source>
        <dbReference type="Proteomes" id="UP000425411"/>
    </source>
</evidence>
<sequence>MGFFIITLSFCFIVLLLFLLTIYIYFRLLVAVLEKNDVPQWIYKFGQGFRGRFAIGKLDDITDSTALKEATLFILNFFLANILLLIIIYYKTHNFPVTLYTCLKAEFAIVIAVIIFTYTSRLILLLLNIKKKPAYRYSSSNAVIGSIFFTSFAFTLCVSITGFPEKPIEIQLDKTNVIIGKTKASELLDAGFTFTKKTPESEIINKRNDHFYYGELVEIVRNDKSYGFMSITPTWKDVDKLKDCVITYYKIPADSRILSTVKFNHTDLSQLTIHDFRTKNLTDIFSLNPVDYKEVKHDTDFLLKLQTADYTLWQRYIIQANFTADASPFYYSVRAQHTIWE</sequence>
<feature type="transmembrane region" description="Helical" evidence="1">
    <location>
        <begin position="70"/>
        <end position="89"/>
    </location>
</feature>
<proteinExistence type="predicted"/>
<evidence type="ECO:0000256" key="1">
    <source>
        <dbReference type="SAM" id="Phobius"/>
    </source>
</evidence>
<organism evidence="2 3">
    <name type="scientific">Gemella morbillorum</name>
    <dbReference type="NCBI Taxonomy" id="29391"/>
    <lineage>
        <taxon>Bacteria</taxon>
        <taxon>Bacillati</taxon>
        <taxon>Bacillota</taxon>
        <taxon>Bacilli</taxon>
        <taxon>Bacillales</taxon>
        <taxon>Gemellaceae</taxon>
        <taxon>Gemella</taxon>
    </lineage>
</organism>
<feature type="transmembrane region" description="Helical" evidence="1">
    <location>
        <begin position="6"/>
        <end position="26"/>
    </location>
</feature>
<keyword evidence="3" id="KW-1185">Reference proteome</keyword>
<gene>
    <name evidence="2" type="ORF">FOC49_07570</name>
</gene>
<protein>
    <submittedName>
        <fullName evidence="2">Uncharacterized protein</fullName>
    </submittedName>
</protein>
<reference evidence="2 3" key="1">
    <citation type="submission" date="2019-11" db="EMBL/GenBank/DDBJ databases">
        <title>FDA dAtabase for Regulatory Grade micrObial Sequences (FDA-ARGOS): Supporting development and validation of Infectious Disease Dx tests.</title>
        <authorList>
            <person name="Turner S."/>
            <person name="Byrd R."/>
            <person name="Tallon L."/>
            <person name="Sadzewicz L."/>
            <person name="Vavikolanu K."/>
            <person name="Mehta A."/>
            <person name="Aluvathingal J."/>
            <person name="Nadendla S."/>
            <person name="Myers T."/>
            <person name="Yan Y."/>
            <person name="Sichtig H."/>
        </authorList>
    </citation>
    <scope>NUCLEOTIDE SEQUENCE [LARGE SCALE GENOMIC DNA]</scope>
    <source>
        <strain evidence="2 3">FDAARGOS_741</strain>
    </source>
</reference>
<accession>A0AAP9KTS8</accession>
<name>A0AAP9KTS8_9BACL</name>
<keyword evidence="1" id="KW-0812">Transmembrane</keyword>
<dbReference type="EMBL" id="CP046314">
    <property type="protein sequence ID" value="QGS09745.1"/>
    <property type="molecule type" value="Genomic_DNA"/>
</dbReference>